<evidence type="ECO:0000256" key="2">
    <source>
        <dbReference type="ARBA" id="ARBA00022448"/>
    </source>
</evidence>
<proteinExistence type="predicted"/>
<keyword evidence="3 7" id="KW-0812">Transmembrane</keyword>
<comment type="subcellular location">
    <subcellularLocation>
        <location evidence="1">Cell membrane</location>
        <topology evidence="1">Multi-pass membrane protein</topology>
    </subcellularLocation>
</comment>
<dbReference type="InterPro" id="IPR004841">
    <property type="entry name" value="AA-permease/SLC12A_dom"/>
</dbReference>
<dbReference type="PANTHER" id="PTHR43495">
    <property type="entry name" value="GABA PERMEASE"/>
    <property type="match status" value="1"/>
</dbReference>
<dbReference type="GO" id="GO:0055085">
    <property type="term" value="P:transmembrane transport"/>
    <property type="evidence" value="ECO:0007669"/>
    <property type="project" value="InterPro"/>
</dbReference>
<evidence type="ECO:0000256" key="1">
    <source>
        <dbReference type="ARBA" id="ARBA00004651"/>
    </source>
</evidence>
<feature type="domain" description="Amino acid permease/ SLC12A" evidence="8">
    <location>
        <begin position="14"/>
        <end position="435"/>
    </location>
</feature>
<dbReference type="GO" id="GO:0005886">
    <property type="term" value="C:plasma membrane"/>
    <property type="evidence" value="ECO:0007669"/>
    <property type="project" value="UniProtKB-SubCell"/>
</dbReference>
<feature type="transmembrane region" description="Helical" evidence="7">
    <location>
        <begin position="12"/>
        <end position="34"/>
    </location>
</feature>
<keyword evidence="4" id="KW-0029">Amino-acid transport</keyword>
<feature type="transmembrane region" description="Helical" evidence="7">
    <location>
        <begin position="192"/>
        <end position="218"/>
    </location>
</feature>
<gene>
    <name evidence="9" type="ORF">BT1A1_0664</name>
</gene>
<sequence length="506" mass="54585">MQKTSKGLSAWQLALMSLGSVIGGSFFLGLSVAMNAACPSIIISFILSGILVYFILYDLSEMTVASPEKGSFSTFAAKELGQGMGFIVGWIYWTGIVLSMSSEATAISILLREWFPNVSIPIMGSLIIVGVTLLNLLGVEKLGKIESFLSSVKIFMIIFFILTAFVLIFGVLPRANPIGLGELANEPFMAGGISGIAGSMLLVIFAYAGFEVIGLAASEAENPRETIPKAIRYTVFSLVGLYVIYAAVILPLIPTSALNENVSPIVASLDRWGITWAGSVLNLVLISAILSAVMAAIFGLGRMIRSLTDEGYAPRWLKDTKDVPYRGILFSGMAMLVGLSFGLLFPRVYLVLISTGGFSLIFTYGIIMATHIRFRQRNGCPPDGICQMRGFPYTSWITLISMILVLVCMPLIPGQGVGLFAGLAMVAMFSLIYLGLSFQLRARARGQAIAKIPPSFSTEFAAGRRTIRKRKEKTKTVSIPVSGRLSPIHLKGSLNGEFIMIGKCQN</sequence>
<dbReference type="Pfam" id="PF00324">
    <property type="entry name" value="AA_permease"/>
    <property type="match status" value="1"/>
</dbReference>
<feature type="transmembrane region" description="Helical" evidence="7">
    <location>
        <begin position="393"/>
        <end position="412"/>
    </location>
</feature>
<evidence type="ECO:0000256" key="3">
    <source>
        <dbReference type="ARBA" id="ARBA00022692"/>
    </source>
</evidence>
<dbReference type="PANTHER" id="PTHR43495:SF5">
    <property type="entry name" value="GAMMA-AMINOBUTYRIC ACID PERMEASE"/>
    <property type="match status" value="1"/>
</dbReference>
<dbReference type="EMBL" id="CCRF01000022">
    <property type="protein sequence ID" value="CEE00519.1"/>
    <property type="molecule type" value="Genomic_DNA"/>
</dbReference>
<dbReference type="Proteomes" id="UP000040576">
    <property type="component" value="Unassembled WGS sequence"/>
</dbReference>
<dbReference type="PIRSF" id="PIRSF006060">
    <property type="entry name" value="AA_transporter"/>
    <property type="match status" value="1"/>
</dbReference>
<evidence type="ECO:0000256" key="6">
    <source>
        <dbReference type="ARBA" id="ARBA00023136"/>
    </source>
</evidence>
<feature type="transmembrane region" description="Helical" evidence="7">
    <location>
        <begin position="151"/>
        <end position="172"/>
    </location>
</feature>
<evidence type="ECO:0000256" key="4">
    <source>
        <dbReference type="ARBA" id="ARBA00022970"/>
    </source>
</evidence>
<feature type="transmembrane region" description="Helical" evidence="7">
    <location>
        <begin position="349"/>
        <end position="372"/>
    </location>
</feature>
<organism evidence="9 10">
    <name type="scientific">Caldibacillus thermoamylovorans</name>
    <dbReference type="NCBI Taxonomy" id="35841"/>
    <lineage>
        <taxon>Bacteria</taxon>
        <taxon>Bacillati</taxon>
        <taxon>Bacillota</taxon>
        <taxon>Bacilli</taxon>
        <taxon>Bacillales</taxon>
        <taxon>Bacillaceae</taxon>
        <taxon>Caldibacillus</taxon>
    </lineage>
</organism>
<name>A0A090KPD6_9BACI</name>
<dbReference type="Gene3D" id="1.20.1740.10">
    <property type="entry name" value="Amino acid/polyamine transporter I"/>
    <property type="match status" value="1"/>
</dbReference>
<keyword evidence="2" id="KW-0813">Transport</keyword>
<dbReference type="AlphaFoldDB" id="A0A090KPD6"/>
<feature type="transmembrane region" description="Helical" evidence="7">
    <location>
        <begin position="40"/>
        <end position="59"/>
    </location>
</feature>
<evidence type="ECO:0000256" key="5">
    <source>
        <dbReference type="ARBA" id="ARBA00022989"/>
    </source>
</evidence>
<feature type="transmembrane region" description="Helical" evidence="7">
    <location>
        <begin position="273"/>
        <end position="302"/>
    </location>
</feature>
<feature type="transmembrane region" description="Helical" evidence="7">
    <location>
        <begin position="120"/>
        <end position="139"/>
    </location>
</feature>
<reference evidence="9 10" key="1">
    <citation type="submission" date="2014-07" db="EMBL/GenBank/DDBJ databases">
        <authorList>
            <person name="Wibberg Daniel"/>
        </authorList>
    </citation>
    <scope>NUCLEOTIDE SEQUENCE [LARGE SCALE GENOMIC DNA]</scope>
</reference>
<accession>A0A090KPD6</accession>
<feature type="transmembrane region" description="Helical" evidence="7">
    <location>
        <begin position="230"/>
        <end position="253"/>
    </location>
</feature>
<feature type="transmembrane region" description="Helical" evidence="7">
    <location>
        <begin position="418"/>
        <end position="436"/>
    </location>
</feature>
<dbReference type="GO" id="GO:0006865">
    <property type="term" value="P:amino acid transport"/>
    <property type="evidence" value="ECO:0007669"/>
    <property type="project" value="UniProtKB-KW"/>
</dbReference>
<dbReference type="RefSeq" id="WP_072012634.1">
    <property type="nucleotide sequence ID" value="NZ_CCRF01000022.1"/>
</dbReference>
<protein>
    <submittedName>
        <fullName evidence="9">Amino acid permease-associated region</fullName>
    </submittedName>
</protein>
<evidence type="ECO:0000313" key="10">
    <source>
        <dbReference type="Proteomes" id="UP000040576"/>
    </source>
</evidence>
<feature type="transmembrane region" description="Helical" evidence="7">
    <location>
        <begin position="80"/>
        <end position="100"/>
    </location>
</feature>
<keyword evidence="5 7" id="KW-1133">Transmembrane helix</keyword>
<keyword evidence="6 7" id="KW-0472">Membrane</keyword>
<evidence type="ECO:0000259" key="8">
    <source>
        <dbReference type="Pfam" id="PF00324"/>
    </source>
</evidence>
<evidence type="ECO:0000313" key="9">
    <source>
        <dbReference type="EMBL" id="CEE00519.1"/>
    </source>
</evidence>
<feature type="transmembrane region" description="Helical" evidence="7">
    <location>
        <begin position="323"/>
        <end position="343"/>
    </location>
</feature>
<keyword evidence="10" id="KW-1185">Reference proteome</keyword>
<evidence type="ECO:0000256" key="7">
    <source>
        <dbReference type="SAM" id="Phobius"/>
    </source>
</evidence>